<keyword evidence="2" id="KW-1185">Reference proteome</keyword>
<protein>
    <submittedName>
        <fullName evidence="1">Uncharacterized protein</fullName>
    </submittedName>
</protein>
<sequence>RRGGVAVLERYEQYEREKEELKRGQARRRDEIVGRLLHERVRARDTRLARHGAPRAHDVTINTVPVKRVWEDTEWQDYVQERESRRALDSVPVFDRPAKETKDDRLAMEEAIYQDKDDQRLGKVRNKNDEEGSKQLKTVCF</sequence>
<gene>
    <name evidence="1" type="ORF">TPAB3V08_LOCUS16259</name>
</gene>
<name>A0ABN7PT21_TIMPD</name>
<dbReference type="Proteomes" id="UP001153148">
    <property type="component" value="Unassembled WGS sequence"/>
</dbReference>
<feature type="non-terminal residue" evidence="1">
    <location>
        <position position="1"/>
    </location>
</feature>
<dbReference type="EMBL" id="CAJPIN010128336">
    <property type="protein sequence ID" value="CAG2069317.1"/>
    <property type="molecule type" value="Genomic_DNA"/>
</dbReference>
<evidence type="ECO:0000313" key="1">
    <source>
        <dbReference type="EMBL" id="CAG2069317.1"/>
    </source>
</evidence>
<accession>A0ABN7PT21</accession>
<organism evidence="1 2">
    <name type="scientific">Timema podura</name>
    <name type="common">Walking stick</name>
    <dbReference type="NCBI Taxonomy" id="61482"/>
    <lineage>
        <taxon>Eukaryota</taxon>
        <taxon>Metazoa</taxon>
        <taxon>Ecdysozoa</taxon>
        <taxon>Arthropoda</taxon>
        <taxon>Hexapoda</taxon>
        <taxon>Insecta</taxon>
        <taxon>Pterygota</taxon>
        <taxon>Neoptera</taxon>
        <taxon>Polyneoptera</taxon>
        <taxon>Phasmatodea</taxon>
        <taxon>Timematodea</taxon>
        <taxon>Timematoidea</taxon>
        <taxon>Timematidae</taxon>
        <taxon>Timema</taxon>
    </lineage>
</organism>
<comment type="caution">
    <text evidence="1">The sequence shown here is derived from an EMBL/GenBank/DDBJ whole genome shotgun (WGS) entry which is preliminary data.</text>
</comment>
<proteinExistence type="predicted"/>
<evidence type="ECO:0000313" key="2">
    <source>
        <dbReference type="Proteomes" id="UP001153148"/>
    </source>
</evidence>
<reference evidence="1" key="1">
    <citation type="submission" date="2021-03" db="EMBL/GenBank/DDBJ databases">
        <authorList>
            <person name="Tran Van P."/>
        </authorList>
    </citation>
    <scope>NUCLEOTIDE SEQUENCE</scope>
</reference>